<evidence type="ECO:0000256" key="1">
    <source>
        <dbReference type="ARBA" id="ARBA00022737"/>
    </source>
</evidence>
<dbReference type="SMART" id="SM00248">
    <property type="entry name" value="ANK"/>
    <property type="match status" value="3"/>
</dbReference>
<comment type="caution">
    <text evidence="6">The sequence shown here is derived from an EMBL/GenBank/DDBJ whole genome shotgun (WGS) entry which is preliminary data.</text>
</comment>
<feature type="repeat" description="ANK" evidence="3">
    <location>
        <begin position="513"/>
        <end position="535"/>
    </location>
</feature>
<dbReference type="STRING" id="74557.A0A1W0A3F2"/>
<protein>
    <recommendedName>
        <fullName evidence="5">WW domain-containing protein</fullName>
    </recommendedName>
</protein>
<evidence type="ECO:0000313" key="6">
    <source>
        <dbReference type="EMBL" id="OQS04816.1"/>
    </source>
</evidence>
<dbReference type="SMART" id="SM00456">
    <property type="entry name" value="WW"/>
    <property type="match status" value="1"/>
</dbReference>
<proteinExistence type="predicted"/>
<dbReference type="PROSITE" id="PS50096">
    <property type="entry name" value="IQ"/>
    <property type="match status" value="1"/>
</dbReference>
<keyword evidence="2 3" id="KW-0040">ANK repeat</keyword>
<dbReference type="InterPro" id="IPR002110">
    <property type="entry name" value="Ankyrin_rpt"/>
</dbReference>
<feature type="compositionally biased region" description="Basic residues" evidence="4">
    <location>
        <begin position="1273"/>
        <end position="1288"/>
    </location>
</feature>
<dbReference type="InterPro" id="IPR036020">
    <property type="entry name" value="WW_dom_sf"/>
</dbReference>
<dbReference type="PROSITE" id="PS50020">
    <property type="entry name" value="WW_DOMAIN_2"/>
    <property type="match status" value="1"/>
</dbReference>
<feature type="repeat" description="ANK" evidence="3">
    <location>
        <begin position="480"/>
        <end position="512"/>
    </location>
</feature>
<feature type="region of interest" description="Disordered" evidence="4">
    <location>
        <begin position="992"/>
        <end position="1030"/>
    </location>
</feature>
<accession>A0A1W0A3F2</accession>
<reference evidence="6 7" key="1">
    <citation type="journal article" date="2014" name="Genome Biol. Evol.">
        <title>The secreted proteins of Achlya hypogyna and Thraustotheca clavata identify the ancestral oomycete secretome and reveal gene acquisitions by horizontal gene transfer.</title>
        <authorList>
            <person name="Misner I."/>
            <person name="Blouin N."/>
            <person name="Leonard G."/>
            <person name="Richards T.A."/>
            <person name="Lane C.E."/>
        </authorList>
    </citation>
    <scope>NUCLEOTIDE SEQUENCE [LARGE SCALE GENOMIC DNA]</scope>
    <source>
        <strain evidence="6 7">ATCC 34112</strain>
    </source>
</reference>
<feature type="domain" description="WW" evidence="5">
    <location>
        <begin position="36"/>
        <end position="70"/>
    </location>
</feature>
<dbReference type="Gene3D" id="1.25.40.20">
    <property type="entry name" value="Ankyrin repeat-containing domain"/>
    <property type="match status" value="1"/>
</dbReference>
<dbReference type="InterPro" id="IPR036770">
    <property type="entry name" value="Ankyrin_rpt-contain_sf"/>
</dbReference>
<dbReference type="PROSITE" id="PS50088">
    <property type="entry name" value="ANK_REPEAT"/>
    <property type="match status" value="3"/>
</dbReference>
<feature type="repeat" description="ANK" evidence="3">
    <location>
        <begin position="445"/>
        <end position="477"/>
    </location>
</feature>
<feature type="region of interest" description="Disordered" evidence="4">
    <location>
        <begin position="1069"/>
        <end position="1105"/>
    </location>
</feature>
<feature type="compositionally biased region" description="Low complexity" evidence="4">
    <location>
        <begin position="1073"/>
        <end position="1082"/>
    </location>
</feature>
<dbReference type="InterPro" id="IPR001202">
    <property type="entry name" value="WW_dom"/>
</dbReference>
<evidence type="ECO:0000313" key="7">
    <source>
        <dbReference type="Proteomes" id="UP000243217"/>
    </source>
</evidence>
<evidence type="ECO:0000259" key="5">
    <source>
        <dbReference type="PROSITE" id="PS50020"/>
    </source>
</evidence>
<feature type="region of interest" description="Disordered" evidence="4">
    <location>
        <begin position="1244"/>
        <end position="1288"/>
    </location>
</feature>
<dbReference type="Proteomes" id="UP000243217">
    <property type="component" value="Unassembled WGS sequence"/>
</dbReference>
<dbReference type="PANTHER" id="PTHR24126:SF14">
    <property type="entry name" value="ANK_REP_REGION DOMAIN-CONTAINING PROTEIN"/>
    <property type="match status" value="1"/>
</dbReference>
<evidence type="ECO:0000256" key="3">
    <source>
        <dbReference type="PROSITE-ProRule" id="PRU00023"/>
    </source>
</evidence>
<name>A0A1W0A3F2_9STRA</name>
<dbReference type="SUPFAM" id="SSF48403">
    <property type="entry name" value="Ankyrin repeat"/>
    <property type="match status" value="1"/>
</dbReference>
<dbReference type="PROSITE" id="PS01159">
    <property type="entry name" value="WW_DOMAIN_1"/>
    <property type="match status" value="1"/>
</dbReference>
<organism evidence="6 7">
    <name type="scientific">Thraustotheca clavata</name>
    <dbReference type="NCBI Taxonomy" id="74557"/>
    <lineage>
        <taxon>Eukaryota</taxon>
        <taxon>Sar</taxon>
        <taxon>Stramenopiles</taxon>
        <taxon>Oomycota</taxon>
        <taxon>Saprolegniomycetes</taxon>
        <taxon>Saprolegniales</taxon>
        <taxon>Achlyaceae</taxon>
        <taxon>Thraustotheca</taxon>
    </lineage>
</organism>
<feature type="compositionally biased region" description="Polar residues" evidence="4">
    <location>
        <begin position="1083"/>
        <end position="1097"/>
    </location>
</feature>
<dbReference type="PROSITE" id="PS50297">
    <property type="entry name" value="ANK_REP_REGION"/>
    <property type="match status" value="1"/>
</dbReference>
<dbReference type="CDD" id="cd00201">
    <property type="entry name" value="WW"/>
    <property type="match status" value="1"/>
</dbReference>
<dbReference type="EMBL" id="JNBS01000546">
    <property type="protein sequence ID" value="OQS04816.1"/>
    <property type="molecule type" value="Genomic_DNA"/>
</dbReference>
<feature type="compositionally biased region" description="Basic and acidic residues" evidence="4">
    <location>
        <begin position="1263"/>
        <end position="1272"/>
    </location>
</feature>
<gene>
    <name evidence="6" type="ORF">THRCLA_02974</name>
</gene>
<keyword evidence="1" id="KW-0677">Repeat</keyword>
<dbReference type="OrthoDB" id="194358at2759"/>
<keyword evidence="7" id="KW-1185">Reference proteome</keyword>
<evidence type="ECO:0000256" key="4">
    <source>
        <dbReference type="SAM" id="MobiDB-lite"/>
    </source>
</evidence>
<dbReference type="PANTHER" id="PTHR24126">
    <property type="entry name" value="ANKYRIN REPEAT, PH AND SEC7 DOMAIN CONTAINING PROTEIN SECG-RELATED"/>
    <property type="match status" value="1"/>
</dbReference>
<feature type="compositionally biased region" description="Polar residues" evidence="4">
    <location>
        <begin position="1247"/>
        <end position="1259"/>
    </location>
</feature>
<dbReference type="Gene3D" id="2.20.70.10">
    <property type="match status" value="1"/>
</dbReference>
<feature type="compositionally biased region" description="Polar residues" evidence="4">
    <location>
        <begin position="1002"/>
        <end position="1022"/>
    </location>
</feature>
<dbReference type="SUPFAM" id="SSF51045">
    <property type="entry name" value="WW domain"/>
    <property type="match status" value="1"/>
</dbReference>
<evidence type="ECO:0000256" key="2">
    <source>
        <dbReference type="ARBA" id="ARBA00023043"/>
    </source>
</evidence>
<dbReference type="Pfam" id="PF12796">
    <property type="entry name" value="Ank_2"/>
    <property type="match status" value="1"/>
</dbReference>
<sequence length="1288" mass="146734">MAQERLHNVQDMSTLDEIISPLISPLDEHPPRVRTPSMNVVWIQLFDPRSCRYYYLNASTGETTYDKPRFVAKGQPERRTYAALTIQCAFRSHRSRKRVHDMRITRTAPSTESCNGILLTAYRRKSKLIATILTDLTKEIAIRAIPGMDTELESILAEFRASYSYLDSTFAAVNNVIEELQDQELLTSKQEEINTTLIQVQKGCARLQKFIVEKDIAFCAFDAKQINKAWQSFALIQNNCSHISSDLSLQKAFLHCEGSFRKVMGLVAFQAGIIDINKLPIKVFREWHEAVKQALMSMVELQSVAKTAMELTPKLVVKPVIIANVPTPEVVESPSPQKSPRRDNYDIAYLQESWARGIKLREQDANERKKQQDDAIKQKEKDFKCRRDAQELYREARNKYKLTIWEAVVEGWPIEKINQLIALEMKKSIQNGVSSFRVRDSQSENGRSLIQLACWWGHEHLVRFFAEKGANLGQFDSVGNCFSLLHDTARAGHACVIQVLVEFGVSINLRDSSGDLPLHWAARRNHLEAVKALLEIPPNSTDGAQVARWKSLLSQNYRGHLPGELATSYCLRKYLRDAQDKAIRGLEAHVARTGETTADIHLGALRRRRDAVIGSPKRVDSFNRTSSPLIAPKHLLQQDEIQSSKLLNKNGNHVAARRKKELRVKRTTAKAVKQLAHEGAKRGRVKLAGQKFKSNIQRRSRLSFGSLGISIEDPNLSDDCLMETPLHHIEELLFRLLMLISSVWTRRLQPSALQSLSMNEILVQRSAFPPFVLEDNGFQSYKSYFESHEHYTFDDKWEAMKYMALRTLMCECDAAKKTAMHRACVAKVLEWAEKNGNEHDETLRAPSISKLQEFKVRSTSPERTSVALPGSQSTPNLTVHDQLEHFQQRDLRTSHVHRIAELKEKGFLLTDVAHLAPCEVIKCNQTEINEMERQKAGYKYHTPDTEAEFALNEVWRQHREDEKERWAKKSEVNLALKKWSMERSRDEAELLRKQEHSRMMTHRTQYSSMSKEPQLSSNQEEGSNIDIKPGSKSLINSAPVVIKKALTGMRFRNPLPSNFKRLSNANVEATTPSKSLLSRSSSINDFRQGSPSTNTSPVKHISIDDPAKLPQFPVSYMVDMTQSNTPAPLQRAATKRKKLKGELRGAIPIQPVPKDAEFKHLHNAITSRQCPVIRGTERHGLTSSSSEGRKYHMSTLRRDELTEIEQIRLAFKRHNLAFNNEVFERAILTPEDKPLQECVKRLPTAGSKLQENPLLQQKSTLHKGKEGKEGGKKWKKLKRKTGKAKKAK</sequence>